<evidence type="ECO:0000313" key="1">
    <source>
        <dbReference type="EMBL" id="GBF79512.1"/>
    </source>
</evidence>
<dbReference type="RefSeq" id="WP_172957450.1">
    <property type="nucleotide sequence ID" value="NZ_BDQK01000003.1"/>
</dbReference>
<protein>
    <submittedName>
        <fullName evidence="1">Uncharacterized protein</fullName>
    </submittedName>
</protein>
<dbReference type="EMBL" id="BDQK01000003">
    <property type="protein sequence ID" value="GBF79512.1"/>
    <property type="molecule type" value="Genomic_DNA"/>
</dbReference>
<sequence>MKKQPDAEAFQKMASRLKENSRQWDTLNFQLDELIAQVEADIRSSSLTQYRLTKHSK</sequence>
<name>A0A401IE04_APHSA</name>
<dbReference type="Proteomes" id="UP000287247">
    <property type="component" value="Unassembled WGS sequence"/>
</dbReference>
<proteinExistence type="predicted"/>
<comment type="caution">
    <text evidence="1">The sequence shown here is derived from an EMBL/GenBank/DDBJ whole genome shotgun (WGS) entry which is preliminary data.</text>
</comment>
<gene>
    <name evidence="1" type="ORF">AsFPU1_0908</name>
</gene>
<keyword evidence="2" id="KW-1185">Reference proteome</keyword>
<evidence type="ECO:0000313" key="2">
    <source>
        <dbReference type="Proteomes" id="UP000287247"/>
    </source>
</evidence>
<dbReference type="AlphaFoldDB" id="A0A401IE04"/>
<reference evidence="2" key="1">
    <citation type="submission" date="2017-05" db="EMBL/GenBank/DDBJ databases">
        <title>Physiological properties and genetic analysis related to exopolysaccharide production of fresh-water unicellular cyanobacterium Aphanothece sacrum, Suizenji Nori, that has been cultured as a food source in Japan.</title>
        <authorList>
            <person name="Kanesaki Y."/>
            <person name="Yoshikawa S."/>
            <person name="Ohki K."/>
        </authorList>
    </citation>
    <scope>NUCLEOTIDE SEQUENCE [LARGE SCALE GENOMIC DNA]</scope>
    <source>
        <strain evidence="2">FPU1</strain>
    </source>
</reference>
<accession>A0A401IE04</accession>
<organism evidence="1 2">
    <name type="scientific">Aphanothece sacrum FPU1</name>
    <dbReference type="NCBI Taxonomy" id="1920663"/>
    <lineage>
        <taxon>Bacteria</taxon>
        <taxon>Bacillati</taxon>
        <taxon>Cyanobacteriota</taxon>
        <taxon>Cyanophyceae</taxon>
        <taxon>Oscillatoriophycideae</taxon>
        <taxon>Chroococcales</taxon>
        <taxon>Aphanothecaceae</taxon>
        <taxon>Aphanothece</taxon>
    </lineage>
</organism>